<feature type="compositionally biased region" description="Basic residues" evidence="1">
    <location>
        <begin position="122"/>
        <end position="132"/>
    </location>
</feature>
<protein>
    <submittedName>
        <fullName evidence="2">Uncharacterized protein</fullName>
    </submittedName>
</protein>
<sequence length="259" mass="28459">MGNIVSTLYRSSTILSAACAAFLVTPSKVHGLENTHGLGSNRLTPISPHPSSLPSLRFLAHDVNGMENPLDGMSTGRRSRMHYPNPSMSTPASFRTETLLDTLSTETTGSKSHQQSPSSSHTQKRNHGRHLSTSKPPSFPIPVDILSDFDPNYTLFTDPTHTTKPSLRSRPRQRASQLNFSFSPPPQPSQSKNNPHETSIEVVEIKNASGVRNKVHKIRHASVSKSVKGGIDADTYGAMEGIREGARDRMRRAVRKLYN</sequence>
<feature type="region of interest" description="Disordered" evidence="1">
    <location>
        <begin position="67"/>
        <end position="143"/>
    </location>
</feature>
<accession>A0A6A6SCJ9</accession>
<evidence type="ECO:0000256" key="1">
    <source>
        <dbReference type="SAM" id="MobiDB-lite"/>
    </source>
</evidence>
<evidence type="ECO:0000313" key="2">
    <source>
        <dbReference type="EMBL" id="KAF2645499.1"/>
    </source>
</evidence>
<feature type="compositionally biased region" description="Polar residues" evidence="1">
    <location>
        <begin position="156"/>
        <end position="166"/>
    </location>
</feature>
<dbReference type="Proteomes" id="UP000799753">
    <property type="component" value="Unassembled WGS sequence"/>
</dbReference>
<dbReference type="AlphaFoldDB" id="A0A6A6SCJ9"/>
<reference evidence="2" key="1">
    <citation type="journal article" date="2020" name="Stud. Mycol.">
        <title>101 Dothideomycetes genomes: a test case for predicting lifestyles and emergence of pathogens.</title>
        <authorList>
            <person name="Haridas S."/>
            <person name="Albert R."/>
            <person name="Binder M."/>
            <person name="Bloem J."/>
            <person name="Labutti K."/>
            <person name="Salamov A."/>
            <person name="Andreopoulos B."/>
            <person name="Baker S."/>
            <person name="Barry K."/>
            <person name="Bills G."/>
            <person name="Bluhm B."/>
            <person name="Cannon C."/>
            <person name="Castanera R."/>
            <person name="Culley D."/>
            <person name="Daum C."/>
            <person name="Ezra D."/>
            <person name="Gonzalez J."/>
            <person name="Henrissat B."/>
            <person name="Kuo A."/>
            <person name="Liang C."/>
            <person name="Lipzen A."/>
            <person name="Lutzoni F."/>
            <person name="Magnuson J."/>
            <person name="Mondo S."/>
            <person name="Nolan M."/>
            <person name="Ohm R."/>
            <person name="Pangilinan J."/>
            <person name="Park H.-J."/>
            <person name="Ramirez L."/>
            <person name="Alfaro M."/>
            <person name="Sun H."/>
            <person name="Tritt A."/>
            <person name="Yoshinaga Y."/>
            <person name="Zwiers L.-H."/>
            <person name="Turgeon B."/>
            <person name="Goodwin S."/>
            <person name="Spatafora J."/>
            <person name="Crous P."/>
            <person name="Grigoriev I."/>
        </authorList>
    </citation>
    <scope>NUCLEOTIDE SEQUENCE</scope>
    <source>
        <strain evidence="2">CBS 473.64</strain>
    </source>
</reference>
<gene>
    <name evidence="2" type="ORF">P280DRAFT_465319</name>
</gene>
<name>A0A6A6SCJ9_9PLEO</name>
<evidence type="ECO:0000313" key="3">
    <source>
        <dbReference type="Proteomes" id="UP000799753"/>
    </source>
</evidence>
<organism evidence="2 3">
    <name type="scientific">Massarina eburnea CBS 473.64</name>
    <dbReference type="NCBI Taxonomy" id="1395130"/>
    <lineage>
        <taxon>Eukaryota</taxon>
        <taxon>Fungi</taxon>
        <taxon>Dikarya</taxon>
        <taxon>Ascomycota</taxon>
        <taxon>Pezizomycotina</taxon>
        <taxon>Dothideomycetes</taxon>
        <taxon>Pleosporomycetidae</taxon>
        <taxon>Pleosporales</taxon>
        <taxon>Massarineae</taxon>
        <taxon>Massarinaceae</taxon>
        <taxon>Massarina</taxon>
    </lineage>
</organism>
<feature type="region of interest" description="Disordered" evidence="1">
    <location>
        <begin position="156"/>
        <end position="197"/>
    </location>
</feature>
<feature type="compositionally biased region" description="Low complexity" evidence="1">
    <location>
        <begin position="96"/>
        <end position="121"/>
    </location>
</feature>
<keyword evidence="3" id="KW-1185">Reference proteome</keyword>
<feature type="compositionally biased region" description="Polar residues" evidence="1">
    <location>
        <begin position="86"/>
        <end position="95"/>
    </location>
</feature>
<proteinExistence type="predicted"/>
<dbReference type="EMBL" id="MU006777">
    <property type="protein sequence ID" value="KAF2645499.1"/>
    <property type="molecule type" value="Genomic_DNA"/>
</dbReference>